<keyword evidence="2" id="KW-0597">Phosphoprotein</keyword>
<feature type="domain" description="A kinase-anchoring proteins AKAP-5 and AKAP-12 calmodulin (CaM)-binding" evidence="7">
    <location>
        <begin position="366"/>
        <end position="386"/>
    </location>
</feature>
<dbReference type="GO" id="GO:0007165">
    <property type="term" value="P:signal transduction"/>
    <property type="evidence" value="ECO:0007669"/>
    <property type="project" value="TreeGrafter"/>
</dbReference>
<name>A0A5J5CM66_9PERO</name>
<dbReference type="EMBL" id="VOFY01000020">
    <property type="protein sequence ID" value="KAA8581915.1"/>
    <property type="molecule type" value="Genomic_DNA"/>
</dbReference>
<feature type="compositionally biased region" description="Basic residues" evidence="6">
    <location>
        <begin position="410"/>
        <end position="419"/>
    </location>
</feature>
<feature type="region of interest" description="Disordered" evidence="6">
    <location>
        <begin position="513"/>
        <end position="558"/>
    </location>
</feature>
<feature type="region of interest" description="Disordered" evidence="6">
    <location>
        <begin position="252"/>
        <end position="454"/>
    </location>
</feature>
<proteinExistence type="predicted"/>
<feature type="compositionally biased region" description="Basic residues" evidence="6">
    <location>
        <begin position="371"/>
        <end position="381"/>
    </location>
</feature>
<feature type="region of interest" description="Disordered" evidence="6">
    <location>
        <begin position="852"/>
        <end position="1047"/>
    </location>
</feature>
<feature type="compositionally biased region" description="Polar residues" evidence="6">
    <location>
        <begin position="1011"/>
        <end position="1025"/>
    </location>
</feature>
<evidence type="ECO:0000256" key="1">
    <source>
        <dbReference type="ARBA" id="ARBA00004635"/>
    </source>
</evidence>
<feature type="compositionally biased region" description="Acidic residues" evidence="6">
    <location>
        <begin position="427"/>
        <end position="443"/>
    </location>
</feature>
<feature type="compositionally biased region" description="Basic and acidic residues" evidence="6">
    <location>
        <begin position="382"/>
        <end position="394"/>
    </location>
</feature>
<dbReference type="Pfam" id="PF03832">
    <property type="entry name" value="WSK"/>
    <property type="match status" value="2"/>
</dbReference>
<comment type="subcellular location">
    <subcellularLocation>
        <location evidence="1">Membrane</location>
        <topology evidence="1">Lipid-anchor</topology>
    </subcellularLocation>
</comment>
<dbReference type="GO" id="GO:0051018">
    <property type="term" value="F:protein kinase A binding"/>
    <property type="evidence" value="ECO:0007669"/>
    <property type="project" value="InterPro"/>
</dbReference>
<feature type="compositionally biased region" description="Basic and acidic residues" evidence="6">
    <location>
        <begin position="989"/>
        <end position="1006"/>
    </location>
</feature>
<feature type="region of interest" description="Disordered" evidence="6">
    <location>
        <begin position="1"/>
        <end position="66"/>
    </location>
</feature>
<feature type="compositionally biased region" description="Polar residues" evidence="6">
    <location>
        <begin position="258"/>
        <end position="268"/>
    </location>
</feature>
<dbReference type="PROSITE" id="PS51893">
    <property type="entry name" value="AKAP_CAM_BD"/>
    <property type="match status" value="2"/>
</dbReference>
<sequence>MSYPDRRYIGHSRKCREKTEETKDEVESDNVAAAMTSLVGEHAQQDTTPKEESNSTTPYSREEEVVVSPIKRFFTTGIFSGLRKKKKPAEDETTDKEPEDKGGKEVEETREQTVQDKQQDLEEISLGVEAAAIEAEHKENILKGEILSIDPSTIIVTEPEILSSQEKAKVQASPLKRLLSGSSLKKLSKNQRGRKSSDAKLSDSGGHVLDQLLSSTGSAENHKEEGCAQHSAEAVEEEDGAWASFKKLMTPKKRIKRSSLSNEDTQIPGSVEETKPSEGGQISDLSTEEGKKRKDSSVSWESVLCRSGRRRSRKTSDSEDEPLQIDKQDGGSKHGTELGLGSSNEVNEMLAYSPKEAESPSEGDGGSTWKSLKRLVTPKKKAMNEDESKNHVQSDSEVTQDEYSFSIKKLLPKRKKRKSAEKQDQVSSDEADKDVASGDEDSETPAVIPLSEFDTVETEVHIQTHADIESHIPKEGDHELQQDLLYQMAEPILPCDNLQTEVKKVQDNAVTLENQASKTPATNEEPVDFTESISKQQLSDIPEEATPASATEEAARDDTIAEDLIEITSEAITAPEPLDITLADETEMISAVSQLTSESSKTSGNTTPVPAEYDFKETDVLLYQVVKTISISPNTVAVCSNELKSERIAVSVSNQILETFEKEQPTILEIHRRLDATAINTGLNVEELDAINELAATTETECLFEVNDSYSTEIVSEVPTEEFHTAEIAVDEVHEVNNTHQEDSLKELESIDESHHLVECPSEINAVQTMTEKEDQIMHNIPDQIQIKDKDQAIILEDIPAAETFTYELKEETMPLTEVNMEPEKEEEIVIDAKTGNVNVPEAFDTVQASTLGEGSVQSGEEEVKSEDIPPTETVTEKPKQTEDHLTQVNVEPENKELKANAVKTEHVQEPETVQADTFASEGSSVQSLEKEITEDVPEAETVTDEPEEETLLLTKETLEPEDNAKTEHVQEPEEVITEDIPAVETITDEPKQETEVRPEPEEKVPLDATKIQQVQEPEESSGQSLEKEVVSEDIPVAETITDEPKEETILLTEVKFEPVEASQTEHVQEPGEVLEAVQAPALDSELSSVQSLEKVLISEDVPEATVTGELKGETILLTKENLEPVDAAKTEHVQEPELLQAVEAATLHSEVGSCLSLENKVISGDIPAVLTVTEEPKQETEVRLEPEEKLPMDAAKTEHVQEPEGVSGQSLEVLEAMQAATFISGVDSLLLLKKEVISEDIPAVETVTNEPKQETEVRAEPKEKLPMETAKTERVNEPEVLLSNVKEIVTESKTEEGTSLYVHIVTESIERDSAKELEKQILLKDVSKTDNVNVSIGEIESEVVAQLDQSLEITEDQKTVSITQDLGVEQEDRIPKDKSQTLTAVCVSSVNEEDNNDLVLKKTIFNEETPAPCVDNVAVTNKLKHEVHISTVQVSVEVEKERAIKTAAVEHAVQAQLVTCNLKDVSASTPDDLIEKTSAGTEHLVDRGTSELVLKEETATPLVKDEDNHRVHEQVVDVNIKSAETVVDTVQEVGVTKEVPESVADNLEQEAIKQPDAVTEVSEMVESDRNEVEDQKVMEDNIATVKERQYEAPAVISDVSATEQQVSKDLRQTPDIPGSLDVSIQDHKEDLEETKAKQKKSEAGVTSKEVKSSSEELSPIVTLGNTKLAAPQNTGIISSIGNVESPSSLSFEFKLNIQFGQAKAASPSSTTERNEPVKKTEVSEVRVQAVEVKEPVKPINPTPRAESQKQTEITEVAVQTTELVANLDSTERALITTQPVLLDIGIQAIKTVEPIEQIRSTERLTSSVQATETIQPVGQAQKGDMLMSQPVLSEACEQGTKAEMSVKQNEEENDQDEWMDAEEDIFTQEETEVSLHKVEESLKLRTEREQVEKAGLEDEVEMAPNSKTEEEESQQEMHKAVGTCGIESDDEDFAFALEHSETQTACITTMERN</sequence>
<evidence type="ECO:0000259" key="7">
    <source>
        <dbReference type="PROSITE" id="PS51893"/>
    </source>
</evidence>
<comment type="caution">
    <text evidence="8">The sequence shown here is derived from an EMBL/GenBank/DDBJ whole genome shotgun (WGS) entry which is preliminary data.</text>
</comment>
<organism evidence="8 9">
    <name type="scientific">Etheostoma spectabile</name>
    <name type="common">orangethroat darter</name>
    <dbReference type="NCBI Taxonomy" id="54343"/>
    <lineage>
        <taxon>Eukaryota</taxon>
        <taxon>Metazoa</taxon>
        <taxon>Chordata</taxon>
        <taxon>Craniata</taxon>
        <taxon>Vertebrata</taxon>
        <taxon>Euteleostomi</taxon>
        <taxon>Actinopterygii</taxon>
        <taxon>Neopterygii</taxon>
        <taxon>Teleostei</taxon>
        <taxon>Neoteleostei</taxon>
        <taxon>Acanthomorphata</taxon>
        <taxon>Eupercaria</taxon>
        <taxon>Perciformes</taxon>
        <taxon>Percoidei</taxon>
        <taxon>Percidae</taxon>
        <taxon>Etheostomatinae</taxon>
        <taxon>Etheostoma</taxon>
    </lineage>
</organism>
<evidence type="ECO:0000256" key="2">
    <source>
        <dbReference type="ARBA" id="ARBA00022553"/>
    </source>
</evidence>
<feature type="compositionally biased region" description="Basic and acidic residues" evidence="6">
    <location>
        <begin position="95"/>
        <end position="120"/>
    </location>
</feature>
<dbReference type="InterPro" id="IPR001573">
    <property type="entry name" value="AKAP_WSK"/>
</dbReference>
<feature type="compositionally biased region" description="Basic and acidic residues" evidence="6">
    <location>
        <begin position="957"/>
        <end position="972"/>
    </location>
</feature>
<feature type="compositionally biased region" description="Basic and acidic residues" evidence="6">
    <location>
        <begin position="1625"/>
        <end position="1652"/>
    </location>
</feature>
<feature type="compositionally biased region" description="Polar residues" evidence="6">
    <location>
        <begin position="915"/>
        <end position="928"/>
    </location>
</feature>
<feature type="region of interest" description="Disordered" evidence="6">
    <location>
        <begin position="1887"/>
        <end position="1922"/>
    </location>
</feature>
<feature type="region of interest" description="Disordered" evidence="6">
    <location>
        <begin position="81"/>
        <end position="121"/>
    </location>
</feature>
<evidence type="ECO:0000256" key="6">
    <source>
        <dbReference type="SAM" id="MobiDB-lite"/>
    </source>
</evidence>
<dbReference type="PANTHER" id="PTHR23209:SF4">
    <property type="entry name" value="A-KINASE ANCHOR PROTEIN 12"/>
    <property type="match status" value="1"/>
</dbReference>
<feature type="region of interest" description="Disordered" evidence="6">
    <location>
        <begin position="1602"/>
        <end position="1652"/>
    </location>
</feature>
<evidence type="ECO:0000313" key="9">
    <source>
        <dbReference type="Proteomes" id="UP000327493"/>
    </source>
</evidence>
<evidence type="ECO:0000256" key="5">
    <source>
        <dbReference type="ARBA" id="ARBA00023288"/>
    </source>
</evidence>
<dbReference type="GO" id="GO:0016020">
    <property type="term" value="C:membrane"/>
    <property type="evidence" value="ECO:0007669"/>
    <property type="project" value="UniProtKB-SubCell"/>
</dbReference>
<dbReference type="Proteomes" id="UP000327493">
    <property type="component" value="Chromosome 20"/>
</dbReference>
<feature type="compositionally biased region" description="Basic and acidic residues" evidence="6">
    <location>
        <begin position="1713"/>
        <end position="1723"/>
    </location>
</feature>
<keyword evidence="4" id="KW-0472">Membrane</keyword>
<dbReference type="GO" id="GO:0005737">
    <property type="term" value="C:cytoplasm"/>
    <property type="evidence" value="ECO:0007669"/>
    <property type="project" value="TreeGrafter"/>
</dbReference>
<feature type="compositionally biased region" description="Basic and acidic residues" evidence="6">
    <location>
        <begin position="324"/>
        <end position="336"/>
    </location>
</feature>
<feature type="compositionally biased region" description="Acidic residues" evidence="6">
    <location>
        <begin position="935"/>
        <end position="951"/>
    </location>
</feature>
<feature type="compositionally biased region" description="Basic and acidic residues" evidence="6">
    <location>
        <begin position="893"/>
        <end position="910"/>
    </location>
</feature>
<protein>
    <recommendedName>
        <fullName evidence="7">A kinase-anchoring proteins AKAP-5 and AKAP-12 calmodulin (CaM)-binding domain-containing protein</fullName>
    </recommendedName>
</protein>
<evidence type="ECO:0000256" key="4">
    <source>
        <dbReference type="ARBA" id="ARBA00023136"/>
    </source>
</evidence>
<evidence type="ECO:0000313" key="8">
    <source>
        <dbReference type="EMBL" id="KAA8581915.1"/>
    </source>
</evidence>
<gene>
    <name evidence="8" type="ORF">FQN60_008655</name>
</gene>
<feature type="domain" description="A kinase-anchoring proteins AKAP-5 and AKAP-12 calmodulin (CaM)-binding" evidence="7">
    <location>
        <begin position="239"/>
        <end position="259"/>
    </location>
</feature>
<dbReference type="GO" id="GO:0090036">
    <property type="term" value="P:regulation of protein kinase C signaling"/>
    <property type="evidence" value="ECO:0007669"/>
    <property type="project" value="InterPro"/>
</dbReference>
<keyword evidence="3" id="KW-0112">Calmodulin-binding</keyword>
<reference evidence="8 9" key="1">
    <citation type="submission" date="2019-08" db="EMBL/GenBank/DDBJ databases">
        <title>A chromosome-level genome assembly, high-density linkage maps, and genome scans reveal the genomic architecture of hybrid incompatibilities underlying speciation via character displacement in darters (Percidae: Etheostominae).</title>
        <authorList>
            <person name="Moran R.L."/>
            <person name="Catchen J.M."/>
            <person name="Fuller R.C."/>
        </authorList>
    </citation>
    <scope>NUCLEOTIDE SEQUENCE [LARGE SCALE GENOMIC DNA]</scope>
    <source>
        <strain evidence="8">EspeVRDwgs_2016</strain>
        <tissue evidence="8">Muscle</tissue>
    </source>
</reference>
<evidence type="ECO:0000256" key="3">
    <source>
        <dbReference type="ARBA" id="ARBA00022860"/>
    </source>
</evidence>
<keyword evidence="5" id="KW-0449">Lipoprotein</keyword>
<feature type="region of interest" description="Disordered" evidence="6">
    <location>
        <begin position="1703"/>
        <end position="1723"/>
    </location>
</feature>
<feature type="compositionally biased region" description="Basic and acidic residues" evidence="6">
    <location>
        <begin position="875"/>
        <end position="886"/>
    </location>
</feature>
<dbReference type="GO" id="GO:0010739">
    <property type="term" value="P:positive regulation of protein kinase A signaling"/>
    <property type="evidence" value="ECO:0007669"/>
    <property type="project" value="InterPro"/>
</dbReference>
<dbReference type="InterPro" id="IPR028540">
    <property type="entry name" value="AKAP12"/>
</dbReference>
<feature type="compositionally biased region" description="Polar residues" evidence="6">
    <location>
        <begin position="513"/>
        <end position="522"/>
    </location>
</feature>
<feature type="compositionally biased region" description="Basic and acidic residues" evidence="6">
    <location>
        <begin position="1887"/>
        <end position="1897"/>
    </location>
</feature>
<keyword evidence="9" id="KW-1185">Reference proteome</keyword>
<dbReference type="PANTHER" id="PTHR23209">
    <property type="entry name" value="A-KINASE ANCHOR PROTEIN 12"/>
    <property type="match status" value="1"/>
</dbReference>
<feature type="region of interest" description="Disordered" evidence="6">
    <location>
        <begin position="180"/>
        <end position="239"/>
    </location>
</feature>
<dbReference type="GO" id="GO:0005516">
    <property type="term" value="F:calmodulin binding"/>
    <property type="evidence" value="ECO:0007669"/>
    <property type="project" value="UniProtKB-KW"/>
</dbReference>
<accession>A0A5J5CM66</accession>